<gene>
    <name evidence="1" type="ORF">METZ01_LOCUS131697</name>
</gene>
<reference evidence="1" key="1">
    <citation type="submission" date="2018-05" db="EMBL/GenBank/DDBJ databases">
        <authorList>
            <person name="Lanie J.A."/>
            <person name="Ng W.-L."/>
            <person name="Kazmierczak K.M."/>
            <person name="Andrzejewski T.M."/>
            <person name="Davidsen T.M."/>
            <person name="Wayne K.J."/>
            <person name="Tettelin H."/>
            <person name="Glass J.I."/>
            <person name="Rusch D."/>
            <person name="Podicherti R."/>
            <person name="Tsui H.-C.T."/>
            <person name="Winkler M.E."/>
        </authorList>
    </citation>
    <scope>NUCLEOTIDE SEQUENCE</scope>
</reference>
<dbReference type="EMBL" id="UINC01018713">
    <property type="protein sequence ID" value="SVA78843.1"/>
    <property type="molecule type" value="Genomic_DNA"/>
</dbReference>
<accession>A0A381YQL4</accession>
<dbReference type="AlphaFoldDB" id="A0A381YQL4"/>
<dbReference type="PROSITE" id="PS51257">
    <property type="entry name" value="PROKAR_LIPOPROTEIN"/>
    <property type="match status" value="1"/>
</dbReference>
<name>A0A381YQL4_9ZZZZ</name>
<evidence type="ECO:0000313" key="1">
    <source>
        <dbReference type="EMBL" id="SVA78843.1"/>
    </source>
</evidence>
<feature type="non-terminal residue" evidence="1">
    <location>
        <position position="28"/>
    </location>
</feature>
<protein>
    <submittedName>
        <fullName evidence="1">Uncharacterized protein</fullName>
    </submittedName>
</protein>
<sequence length="28" mass="2969">MKLLSQFFLAVLLLTAASVSWAACPEGT</sequence>
<organism evidence="1">
    <name type="scientific">marine metagenome</name>
    <dbReference type="NCBI Taxonomy" id="408172"/>
    <lineage>
        <taxon>unclassified sequences</taxon>
        <taxon>metagenomes</taxon>
        <taxon>ecological metagenomes</taxon>
    </lineage>
</organism>
<proteinExistence type="predicted"/>